<gene>
    <name evidence="1" type="ORF">AS026_31705</name>
</gene>
<sequence>MKRQLEREELADAGLLLHKASFENPEQTIPGLSWRSFVSLVCRQGSDQNPIEISSADTIGIELCSGVTSYHPANGCGYRSTQPRWSSNNTYEAFRASITVIAASSGSARSANRIDSSSPR</sequence>
<keyword evidence="2" id="KW-1185">Reference proteome</keyword>
<evidence type="ECO:0000313" key="1">
    <source>
        <dbReference type="EMBL" id="KWV57199.1"/>
    </source>
</evidence>
<accession>A0A120FPM4</accession>
<dbReference type="EMBL" id="LNCD01000031">
    <property type="protein sequence ID" value="KWV57199.1"/>
    <property type="molecule type" value="Genomic_DNA"/>
</dbReference>
<evidence type="ECO:0000313" key="2">
    <source>
        <dbReference type="Proteomes" id="UP000068164"/>
    </source>
</evidence>
<reference evidence="1 2" key="1">
    <citation type="submission" date="2015-11" db="EMBL/GenBank/DDBJ databases">
        <title>Draft Genome Sequence of the Strain BR 10423 (Rhizobium sp.) isolated from nodules of Mimosa pudica.</title>
        <authorList>
            <person name="Barauna A.C."/>
            <person name="Zilli J.E."/>
            <person name="Simoes-Araujo J.L."/>
            <person name="Reis V.M."/>
            <person name="James E.K."/>
            <person name="Reis F.B.Jr."/>
            <person name="Rouws L.F."/>
            <person name="Passos S.R."/>
            <person name="Gois S.R."/>
        </authorList>
    </citation>
    <scope>NUCLEOTIDE SEQUENCE [LARGE SCALE GENOMIC DNA]</scope>
    <source>
        <strain evidence="1 2">BR10423</strain>
    </source>
</reference>
<dbReference type="AlphaFoldDB" id="A0A120FPM4"/>
<dbReference type="Proteomes" id="UP000068164">
    <property type="component" value="Unassembled WGS sequence"/>
</dbReference>
<organism evidence="1 2">
    <name type="scientific">Rhizobium altiplani</name>
    <dbReference type="NCBI Taxonomy" id="1864509"/>
    <lineage>
        <taxon>Bacteria</taxon>
        <taxon>Pseudomonadati</taxon>
        <taxon>Pseudomonadota</taxon>
        <taxon>Alphaproteobacteria</taxon>
        <taxon>Hyphomicrobiales</taxon>
        <taxon>Rhizobiaceae</taxon>
        <taxon>Rhizobium/Agrobacterium group</taxon>
        <taxon>Rhizobium</taxon>
    </lineage>
</organism>
<comment type="caution">
    <text evidence="1">The sequence shown here is derived from an EMBL/GenBank/DDBJ whole genome shotgun (WGS) entry which is preliminary data.</text>
</comment>
<proteinExistence type="predicted"/>
<name>A0A120FPM4_9HYPH</name>
<protein>
    <submittedName>
        <fullName evidence="1">Uncharacterized protein</fullName>
    </submittedName>
</protein>